<dbReference type="InterPro" id="IPR058533">
    <property type="entry name" value="Cation_efflux_TM"/>
</dbReference>
<dbReference type="OrthoDB" id="9806522at2"/>
<dbReference type="Pfam" id="PF01545">
    <property type="entry name" value="Cation_efflux"/>
    <property type="match status" value="1"/>
</dbReference>
<dbReference type="SUPFAM" id="SSF160240">
    <property type="entry name" value="Cation efflux protein cytoplasmic domain-like"/>
    <property type="match status" value="3"/>
</dbReference>
<organism evidence="10 11">
    <name type="scientific">Candidatus Chryseopegocella kryptomonas</name>
    <dbReference type="NCBI Taxonomy" id="1633643"/>
    <lineage>
        <taxon>Bacteria</taxon>
        <taxon>Pseudomonadati</taxon>
        <taxon>Candidatus Kryptoniota</taxon>
        <taxon>Candidatus Chryseopegocella</taxon>
    </lineage>
</organism>
<evidence type="ECO:0000256" key="4">
    <source>
        <dbReference type="ARBA" id="ARBA00022692"/>
    </source>
</evidence>
<dbReference type="InterPro" id="IPR036837">
    <property type="entry name" value="Cation_efflux_CTD_sf"/>
</dbReference>
<dbReference type="InterPro" id="IPR027470">
    <property type="entry name" value="Cation_efflux_CTD"/>
</dbReference>
<dbReference type="Pfam" id="PF16916">
    <property type="entry name" value="ZT_dimer"/>
    <property type="match status" value="3"/>
</dbReference>
<keyword evidence="5 7" id="KW-1133">Transmembrane helix</keyword>
<feature type="domain" description="Cation efflux protein cytoplasmic" evidence="9">
    <location>
        <begin position="382"/>
        <end position="458"/>
    </location>
</feature>
<dbReference type="FunFam" id="1.20.1510.10:FF:000006">
    <property type="entry name" value="Divalent cation efflux transporter"/>
    <property type="match status" value="1"/>
</dbReference>
<dbReference type="Proteomes" id="UP000199197">
    <property type="component" value="Unassembled WGS sequence"/>
</dbReference>
<keyword evidence="3" id="KW-0813">Transport</keyword>
<feature type="transmembrane region" description="Helical" evidence="7">
    <location>
        <begin position="152"/>
        <end position="175"/>
    </location>
</feature>
<keyword evidence="4 7" id="KW-0812">Transmembrane</keyword>
<proteinExistence type="inferred from homology"/>
<sequence length="466" mass="52074">MEVKASIEKQKAAISSVVAAVFLTAFKLVVGLMTGSLGILSEAAHSGLDLVAAAMTYFAVKIADKPADREHTYGHGKFENLSALFETLLLLVTCGWIIYEAINRIFFHEVHIEVNFWSFAVIITAIVIDYSRSRILFKAAKKYNSQALEADALHFSTDILSSAVVIIGLIGAGLGFHKADAFAALIVSGIVIWISLRLGKRTIDMLTDKVPDVNLIEKVKEEVMKIDGVVNCRNVRIRQSGSKSFVDMVVDIKRTLPFEHAHQVMNLVEERIKQIIPNVDIVIHAEPIETDDETVIDKVRMILVGSGMSAHNIEVQKVGDKYFVDLHLECGSKQTLEEAHEVANQIEKKIKEKIPNVDKISIHIDEESDMIKETQIVNDRCDEMIQKILKIARSHNGVIDCKDVTVMEIDGKYKVTMNCILDNSLSLTEAHEIATTIENQIYLDIKEVSKVIVHAEPEIKYERSKQ</sequence>
<evidence type="ECO:0000313" key="11">
    <source>
        <dbReference type="Proteomes" id="UP000199197"/>
    </source>
</evidence>
<dbReference type="NCBIfam" id="TIGR01297">
    <property type="entry name" value="CDF"/>
    <property type="match status" value="1"/>
</dbReference>
<evidence type="ECO:0000256" key="3">
    <source>
        <dbReference type="ARBA" id="ARBA00022448"/>
    </source>
</evidence>
<evidence type="ECO:0000259" key="9">
    <source>
        <dbReference type="Pfam" id="PF16916"/>
    </source>
</evidence>
<dbReference type="PANTHER" id="PTHR43840">
    <property type="entry name" value="MITOCHONDRIAL METAL TRANSPORTER 1-RELATED"/>
    <property type="match status" value="1"/>
</dbReference>
<dbReference type="InterPro" id="IPR050291">
    <property type="entry name" value="CDF_Transporter"/>
</dbReference>
<evidence type="ECO:0000256" key="6">
    <source>
        <dbReference type="ARBA" id="ARBA00023136"/>
    </source>
</evidence>
<accession>A0A0N7MVH8</accession>
<dbReference type="RefSeq" id="WP_092346556.1">
    <property type="nucleotide sequence ID" value="NZ_CZVW01000001.1"/>
</dbReference>
<dbReference type="GO" id="GO:0016020">
    <property type="term" value="C:membrane"/>
    <property type="evidence" value="ECO:0007669"/>
    <property type="project" value="UniProtKB-SubCell"/>
</dbReference>
<evidence type="ECO:0000256" key="7">
    <source>
        <dbReference type="SAM" id="Phobius"/>
    </source>
</evidence>
<comment type="similarity">
    <text evidence="2">Belongs to the cation diffusion facilitator (CDF) transporter (TC 2.A.4) family.</text>
</comment>
<evidence type="ECO:0000313" key="10">
    <source>
        <dbReference type="EMBL" id="CUS95883.1"/>
    </source>
</evidence>
<feature type="transmembrane region" description="Helical" evidence="7">
    <location>
        <begin position="181"/>
        <end position="199"/>
    </location>
</feature>
<dbReference type="PANTHER" id="PTHR43840:SF15">
    <property type="entry name" value="MITOCHONDRIAL METAL TRANSPORTER 1-RELATED"/>
    <property type="match status" value="1"/>
</dbReference>
<keyword evidence="6 7" id="KW-0472">Membrane</keyword>
<gene>
    <name evidence="10" type="ORF">JGI23_00017</name>
</gene>
<reference evidence="11" key="1">
    <citation type="submission" date="2015-11" db="EMBL/GenBank/DDBJ databases">
        <authorList>
            <person name="Varghese N."/>
        </authorList>
    </citation>
    <scope>NUCLEOTIDE SEQUENCE [LARGE SCALE GENOMIC DNA]</scope>
    <source>
        <strain evidence="11">JGI-23</strain>
    </source>
</reference>
<feature type="domain" description="Cation efflux protein cytoplasmic" evidence="9">
    <location>
        <begin position="214"/>
        <end position="287"/>
    </location>
</feature>
<protein>
    <submittedName>
        <fullName evidence="10">Cation diffusion facilitator family transporter</fullName>
    </submittedName>
</protein>
<keyword evidence="11" id="KW-1185">Reference proteome</keyword>
<feature type="domain" description="Cation efflux protein cytoplasmic" evidence="9">
    <location>
        <begin position="309"/>
        <end position="366"/>
    </location>
</feature>
<dbReference type="InterPro" id="IPR002524">
    <property type="entry name" value="Cation_efflux"/>
</dbReference>
<feature type="transmembrane region" description="Helical" evidence="7">
    <location>
        <begin position="114"/>
        <end position="131"/>
    </location>
</feature>
<dbReference type="GO" id="GO:0008324">
    <property type="term" value="F:monoatomic cation transmembrane transporter activity"/>
    <property type="evidence" value="ECO:0007669"/>
    <property type="project" value="InterPro"/>
</dbReference>
<dbReference type="EMBL" id="CZVW01000001">
    <property type="protein sequence ID" value="CUS95883.1"/>
    <property type="molecule type" value="Genomic_DNA"/>
</dbReference>
<feature type="transmembrane region" description="Helical" evidence="7">
    <location>
        <begin position="12"/>
        <end position="33"/>
    </location>
</feature>
<evidence type="ECO:0000256" key="2">
    <source>
        <dbReference type="ARBA" id="ARBA00008114"/>
    </source>
</evidence>
<evidence type="ECO:0000259" key="8">
    <source>
        <dbReference type="Pfam" id="PF01545"/>
    </source>
</evidence>
<dbReference type="Gene3D" id="3.30.70.1350">
    <property type="entry name" value="Cation efflux protein, cytoplasmic domain"/>
    <property type="match status" value="3"/>
</dbReference>
<dbReference type="InterPro" id="IPR027469">
    <property type="entry name" value="Cation_efflux_TMD_sf"/>
</dbReference>
<comment type="subcellular location">
    <subcellularLocation>
        <location evidence="1">Membrane</location>
        <topology evidence="1">Multi-pass membrane protein</topology>
    </subcellularLocation>
</comment>
<feature type="transmembrane region" description="Helical" evidence="7">
    <location>
        <begin position="81"/>
        <end position="102"/>
    </location>
</feature>
<evidence type="ECO:0000256" key="5">
    <source>
        <dbReference type="ARBA" id="ARBA00022989"/>
    </source>
</evidence>
<feature type="transmembrane region" description="Helical" evidence="7">
    <location>
        <begin position="39"/>
        <end position="60"/>
    </location>
</feature>
<dbReference type="SUPFAM" id="SSF161111">
    <property type="entry name" value="Cation efflux protein transmembrane domain-like"/>
    <property type="match status" value="1"/>
</dbReference>
<dbReference type="Gene3D" id="1.20.1510.10">
    <property type="entry name" value="Cation efflux protein transmembrane domain"/>
    <property type="match status" value="1"/>
</dbReference>
<evidence type="ECO:0000256" key="1">
    <source>
        <dbReference type="ARBA" id="ARBA00004141"/>
    </source>
</evidence>
<name>A0A0N7MVH8_9BACT</name>
<dbReference type="AlphaFoldDB" id="A0A0N7MVH8"/>
<feature type="domain" description="Cation efflux protein transmembrane" evidence="8">
    <location>
        <begin position="14"/>
        <end position="206"/>
    </location>
</feature>